<evidence type="ECO:0000313" key="6">
    <source>
        <dbReference type="EMBL" id="OGL79588.1"/>
    </source>
</evidence>
<evidence type="ECO:0000256" key="4">
    <source>
        <dbReference type="ARBA" id="ARBA00035202"/>
    </source>
</evidence>
<dbReference type="SUPFAM" id="SSF160369">
    <property type="entry name" value="Ribosomal protein L10-like"/>
    <property type="match status" value="1"/>
</dbReference>
<evidence type="ECO:0000256" key="3">
    <source>
        <dbReference type="ARBA" id="ARBA00023274"/>
    </source>
</evidence>
<organism evidence="6 7">
    <name type="scientific">Candidatus Uhrbacteria bacterium RIFCSPHIGHO2_12_FULL_54_23</name>
    <dbReference type="NCBI Taxonomy" id="1802397"/>
    <lineage>
        <taxon>Bacteria</taxon>
        <taxon>Candidatus Uhriibacteriota</taxon>
    </lineage>
</organism>
<dbReference type="GO" id="GO:0005840">
    <property type="term" value="C:ribosome"/>
    <property type="evidence" value="ECO:0007669"/>
    <property type="project" value="UniProtKB-KW"/>
</dbReference>
<comment type="similarity">
    <text evidence="1 5">Belongs to the universal ribosomal protein uL10 family.</text>
</comment>
<dbReference type="InterPro" id="IPR047865">
    <property type="entry name" value="Ribosomal_uL10_bac_type"/>
</dbReference>
<evidence type="ECO:0000256" key="2">
    <source>
        <dbReference type="ARBA" id="ARBA00022980"/>
    </source>
</evidence>
<keyword evidence="3 5" id="KW-0687">Ribonucleoprotein</keyword>
<reference evidence="6 7" key="1">
    <citation type="journal article" date="2016" name="Nat. Commun.">
        <title>Thousands of microbial genomes shed light on interconnected biogeochemical processes in an aquifer system.</title>
        <authorList>
            <person name="Anantharaman K."/>
            <person name="Brown C.T."/>
            <person name="Hug L.A."/>
            <person name="Sharon I."/>
            <person name="Castelle C.J."/>
            <person name="Probst A.J."/>
            <person name="Thomas B.C."/>
            <person name="Singh A."/>
            <person name="Wilkins M.J."/>
            <person name="Karaoz U."/>
            <person name="Brodie E.L."/>
            <person name="Williams K.H."/>
            <person name="Hubbard S.S."/>
            <person name="Banfield J.F."/>
        </authorList>
    </citation>
    <scope>NUCLEOTIDE SEQUENCE [LARGE SCALE GENOMIC DNA]</scope>
</reference>
<evidence type="ECO:0000256" key="1">
    <source>
        <dbReference type="ARBA" id="ARBA00008889"/>
    </source>
</evidence>
<proteinExistence type="inferred from homology"/>
<gene>
    <name evidence="5" type="primary">rplJ</name>
    <name evidence="6" type="ORF">A3J43_02675</name>
</gene>
<evidence type="ECO:0000313" key="7">
    <source>
        <dbReference type="Proteomes" id="UP000176604"/>
    </source>
</evidence>
<dbReference type="InterPro" id="IPR043141">
    <property type="entry name" value="Ribosomal_uL10-like_sf"/>
</dbReference>
<keyword evidence="5" id="KW-0694">RNA-binding</keyword>
<dbReference type="CDD" id="cd05797">
    <property type="entry name" value="Ribosomal_L10"/>
    <property type="match status" value="1"/>
</dbReference>
<dbReference type="PANTHER" id="PTHR11560">
    <property type="entry name" value="39S RIBOSOMAL PROTEIN L10, MITOCHONDRIAL"/>
    <property type="match status" value="1"/>
</dbReference>
<dbReference type="InterPro" id="IPR022973">
    <property type="entry name" value="Ribosomal_uL10_bac"/>
</dbReference>
<dbReference type="STRING" id="1802397.A3J43_02675"/>
<keyword evidence="5" id="KW-0699">rRNA-binding</keyword>
<comment type="caution">
    <text evidence="6">The sequence shown here is derived from an EMBL/GenBank/DDBJ whole genome shotgun (WGS) entry which is preliminary data.</text>
</comment>
<comment type="subunit">
    <text evidence="5">Part of the ribosomal stalk of the 50S ribosomal subunit. The N-terminus interacts with L11 and the large rRNA to form the base of the stalk. The C-terminus forms an elongated spine to which L12 dimers bind in a sequential fashion forming a multimeric L10(L12)X complex.</text>
</comment>
<accession>A0A1F7UPF5</accession>
<dbReference type="Gene3D" id="6.10.250.290">
    <property type="match status" value="1"/>
</dbReference>
<evidence type="ECO:0000256" key="5">
    <source>
        <dbReference type="HAMAP-Rule" id="MF_00362"/>
    </source>
</evidence>
<dbReference type="Pfam" id="PF00466">
    <property type="entry name" value="Ribosomal_L10"/>
    <property type="match status" value="1"/>
</dbReference>
<dbReference type="GO" id="GO:0070180">
    <property type="term" value="F:large ribosomal subunit rRNA binding"/>
    <property type="evidence" value="ECO:0007669"/>
    <property type="project" value="UniProtKB-UniRule"/>
</dbReference>
<protein>
    <recommendedName>
        <fullName evidence="4 5">Large ribosomal subunit protein uL10</fullName>
    </recommendedName>
</protein>
<dbReference type="GO" id="GO:0006412">
    <property type="term" value="P:translation"/>
    <property type="evidence" value="ECO:0007669"/>
    <property type="project" value="UniProtKB-UniRule"/>
</dbReference>
<sequence length="178" mass="19038">MPKSKVQKQEEVAAIVSHLKEMQSAAVATSAQVKVKDERSLRAELKKIGARMTVVKKTLLQRALKELNLADDAIASLKGTLVLAVGKTDAVAPLKALMKFAKGKEKFIVHAGFLNEHGMVRALNGEEVKALSMIASREELLARLVGSLASPLAGMVNVLAGNLRGLVQVLSAYQKAKS</sequence>
<dbReference type="Gene3D" id="3.30.70.1730">
    <property type="match status" value="1"/>
</dbReference>
<dbReference type="AlphaFoldDB" id="A0A1F7UPF5"/>
<comment type="function">
    <text evidence="5">Forms part of the ribosomal stalk, playing a central role in the interaction of the ribosome with GTP-bound translation factors.</text>
</comment>
<dbReference type="InterPro" id="IPR001790">
    <property type="entry name" value="Ribosomal_uL10"/>
</dbReference>
<keyword evidence="2 5" id="KW-0689">Ribosomal protein</keyword>
<name>A0A1F7UPF5_9BACT</name>
<dbReference type="Proteomes" id="UP000176604">
    <property type="component" value="Unassembled WGS sequence"/>
</dbReference>
<dbReference type="GO" id="GO:1990904">
    <property type="term" value="C:ribonucleoprotein complex"/>
    <property type="evidence" value="ECO:0007669"/>
    <property type="project" value="UniProtKB-KW"/>
</dbReference>
<dbReference type="NCBIfam" id="NF000955">
    <property type="entry name" value="PRK00099.1-1"/>
    <property type="match status" value="1"/>
</dbReference>
<dbReference type="HAMAP" id="MF_00362">
    <property type="entry name" value="Ribosomal_uL10"/>
    <property type="match status" value="1"/>
</dbReference>
<dbReference type="EMBL" id="MGEF01000004">
    <property type="protein sequence ID" value="OGL79588.1"/>
    <property type="molecule type" value="Genomic_DNA"/>
</dbReference>